<name>A0A7V2T1A1_LEUMU</name>
<reference evidence="2" key="1">
    <citation type="journal article" date="2020" name="mSystems">
        <title>Genome- and Community-Level Interaction Insights into Carbon Utilization and Element Cycling Functions of Hydrothermarchaeota in Hydrothermal Sediment.</title>
        <authorList>
            <person name="Zhou Z."/>
            <person name="Liu Y."/>
            <person name="Xu W."/>
            <person name="Pan J."/>
            <person name="Luo Z.H."/>
            <person name="Li M."/>
        </authorList>
    </citation>
    <scope>NUCLEOTIDE SEQUENCE [LARGE SCALE GENOMIC DNA]</scope>
    <source>
        <strain evidence="2">HyVt-493</strain>
    </source>
</reference>
<proteinExistence type="predicted"/>
<feature type="chain" id="PRO_5031103133" description="Lipoprotein" evidence="1">
    <location>
        <begin position="26"/>
        <end position="190"/>
    </location>
</feature>
<comment type="caution">
    <text evidence="2">The sequence shown here is derived from an EMBL/GenBank/DDBJ whole genome shotgun (WGS) entry which is preliminary data.</text>
</comment>
<organism evidence="2">
    <name type="scientific">Leucothrix mucor</name>
    <dbReference type="NCBI Taxonomy" id="45248"/>
    <lineage>
        <taxon>Bacteria</taxon>
        <taxon>Pseudomonadati</taxon>
        <taxon>Pseudomonadota</taxon>
        <taxon>Gammaproteobacteria</taxon>
        <taxon>Thiotrichales</taxon>
        <taxon>Thiotrichaceae</taxon>
        <taxon>Leucothrix</taxon>
    </lineage>
</organism>
<feature type="signal peptide" evidence="1">
    <location>
        <begin position="1"/>
        <end position="25"/>
    </location>
</feature>
<sequence>MRDTIMNIKPLSALISASLLMTACGGGTSSNLQTNNDKSYLLKGTVPGTLIEAYCDDGRVLSVNSTPNGTNNHPFSIKLPTDIACRIVMITNENDNTKKVVTPIKFMDQQGGSSIAIRSKGKDIDLGHIALSLSRNTMTADGNNDGVEDIPKEIIVSNSDLLVVSLKKDPLDTNHDGVINVYEDSDGDRI</sequence>
<evidence type="ECO:0008006" key="3">
    <source>
        <dbReference type="Google" id="ProtNLM"/>
    </source>
</evidence>
<dbReference type="EMBL" id="DRMS01000412">
    <property type="protein sequence ID" value="HFC93315.1"/>
    <property type="molecule type" value="Genomic_DNA"/>
</dbReference>
<protein>
    <recommendedName>
        <fullName evidence="3">Lipoprotein</fullName>
    </recommendedName>
</protein>
<dbReference type="AlphaFoldDB" id="A0A7V2T1A1"/>
<evidence type="ECO:0000313" key="2">
    <source>
        <dbReference type="EMBL" id="HFC93315.1"/>
    </source>
</evidence>
<keyword evidence="1" id="KW-0732">Signal</keyword>
<gene>
    <name evidence="2" type="ORF">ENJ51_10950</name>
</gene>
<accession>A0A7V2T1A1</accession>
<feature type="non-terminal residue" evidence="2">
    <location>
        <position position="190"/>
    </location>
</feature>
<dbReference type="PROSITE" id="PS51257">
    <property type="entry name" value="PROKAR_LIPOPROTEIN"/>
    <property type="match status" value="1"/>
</dbReference>
<dbReference type="Proteomes" id="UP000885750">
    <property type="component" value="Unassembled WGS sequence"/>
</dbReference>
<evidence type="ECO:0000256" key="1">
    <source>
        <dbReference type="SAM" id="SignalP"/>
    </source>
</evidence>